<feature type="compositionally biased region" description="Acidic residues" evidence="1">
    <location>
        <begin position="172"/>
        <end position="183"/>
    </location>
</feature>
<feature type="region of interest" description="Disordered" evidence="1">
    <location>
        <begin position="153"/>
        <end position="183"/>
    </location>
</feature>
<feature type="compositionally biased region" description="Pro residues" evidence="1">
    <location>
        <begin position="312"/>
        <end position="335"/>
    </location>
</feature>
<evidence type="ECO:0000313" key="2">
    <source>
        <dbReference type="EMBL" id="CAZ80993.1"/>
    </source>
</evidence>
<feature type="region of interest" description="Disordered" evidence="1">
    <location>
        <begin position="305"/>
        <end position="337"/>
    </location>
</feature>
<feature type="region of interest" description="Disordered" evidence="1">
    <location>
        <begin position="27"/>
        <end position="115"/>
    </location>
</feature>
<proteinExistence type="predicted"/>
<protein>
    <submittedName>
        <fullName evidence="2">(Perigord truffle) hypothetical protein</fullName>
    </submittedName>
</protein>
<evidence type="ECO:0000256" key="1">
    <source>
        <dbReference type="SAM" id="MobiDB-lite"/>
    </source>
</evidence>
<feature type="compositionally biased region" description="Low complexity" evidence="1">
    <location>
        <begin position="82"/>
        <end position="95"/>
    </location>
</feature>
<dbReference type="InParanoid" id="D5G900"/>
<feature type="compositionally biased region" description="Basic residues" evidence="1">
    <location>
        <begin position="60"/>
        <end position="70"/>
    </location>
</feature>
<dbReference type="STRING" id="656061.D5G900"/>
<sequence length="557" mass="60352">MAASSSSGIVERQYNYGGLIVRTFVHSAKSSPPPALGAEDSQPSPIGGSLPNSQVTSPVKRGRGRPRKNPKPNSVADDDAASDQSSQRASSSQQKPPKKKRRQQAGVVSGNSRIPAYVSLLTEEEMTAVRKRNRRGKQWIPGEKTVMNELARLGRSVPHPTETQQLQNGEDGVGDGEEPEPEFDLAEEIEPADEDESDDDVANILNCNPFMSALNDMPLDSTDNVEVGSRSASDWMRTDNEQSHFGQQTDSNGMTSFEYYMGVPNGASILEPPSAALDKDSSFAEQLNSTAPELSESILQQPDSMTTLSHLTPPPSSTSPQNPPPKRPSAPPPPAIHVDTTAALGAKLAELLNASKPAFIPTPFRCSFTLPLPEGEFTQKQYATDLVSAISDVDRYVYVTKNSTWNSTNSGSRGAIFVCNMSLESLKKRKSGTGEDQKKGMFSCPQLEIIIIFLFTVKSQLTRFLAVSMARTRYPCEGCITVRFLARKNVISVIYKHHAIHRSPHDKIEDSETALENNTATTTVSSAQDALFPFEKSAAEEITFPALAQAPSIAGPG</sequence>
<reference evidence="2 3" key="1">
    <citation type="journal article" date="2010" name="Nature">
        <title>Perigord black truffle genome uncovers evolutionary origins and mechanisms of symbiosis.</title>
        <authorList>
            <person name="Martin F."/>
            <person name="Kohler A."/>
            <person name="Murat C."/>
            <person name="Balestrini R."/>
            <person name="Coutinho P.M."/>
            <person name="Jaillon O."/>
            <person name="Montanini B."/>
            <person name="Morin E."/>
            <person name="Noel B."/>
            <person name="Percudani R."/>
            <person name="Porcel B."/>
            <person name="Rubini A."/>
            <person name="Amicucci A."/>
            <person name="Amselem J."/>
            <person name="Anthouard V."/>
            <person name="Arcioni S."/>
            <person name="Artiguenave F."/>
            <person name="Aury J.M."/>
            <person name="Ballario P."/>
            <person name="Bolchi A."/>
            <person name="Brenna A."/>
            <person name="Brun A."/>
            <person name="Buee M."/>
            <person name="Cantarel B."/>
            <person name="Chevalier G."/>
            <person name="Couloux A."/>
            <person name="Da Silva C."/>
            <person name="Denoeud F."/>
            <person name="Duplessis S."/>
            <person name="Ghignone S."/>
            <person name="Hilselberger B."/>
            <person name="Iotti M."/>
            <person name="Marcais B."/>
            <person name="Mello A."/>
            <person name="Miranda M."/>
            <person name="Pacioni G."/>
            <person name="Quesneville H."/>
            <person name="Riccioni C."/>
            <person name="Ruotolo R."/>
            <person name="Splivallo R."/>
            <person name="Stocchi V."/>
            <person name="Tisserant E."/>
            <person name="Viscomi A.R."/>
            <person name="Zambonelli A."/>
            <person name="Zampieri E."/>
            <person name="Henrissat B."/>
            <person name="Lebrun M.H."/>
            <person name="Paolocci F."/>
            <person name="Bonfante P."/>
            <person name="Ottonello S."/>
            <person name="Wincker P."/>
        </authorList>
    </citation>
    <scope>NUCLEOTIDE SEQUENCE [LARGE SCALE GENOMIC DNA]</scope>
    <source>
        <strain evidence="2 3">Mel28</strain>
    </source>
</reference>
<dbReference type="GeneID" id="9181276"/>
<dbReference type="EMBL" id="FN430053">
    <property type="protein sequence ID" value="CAZ80993.1"/>
    <property type="molecule type" value="Genomic_DNA"/>
</dbReference>
<evidence type="ECO:0000313" key="3">
    <source>
        <dbReference type="Proteomes" id="UP000006911"/>
    </source>
</evidence>
<name>D5G900_TUBMM</name>
<dbReference type="RefSeq" id="XP_002836802.1">
    <property type="nucleotide sequence ID" value="XM_002836756.1"/>
</dbReference>
<dbReference type="Proteomes" id="UP000006911">
    <property type="component" value="Unassembled WGS sequence"/>
</dbReference>
<organism evidence="2 3">
    <name type="scientific">Tuber melanosporum (strain Mel28)</name>
    <name type="common">Perigord black truffle</name>
    <dbReference type="NCBI Taxonomy" id="656061"/>
    <lineage>
        <taxon>Eukaryota</taxon>
        <taxon>Fungi</taxon>
        <taxon>Dikarya</taxon>
        <taxon>Ascomycota</taxon>
        <taxon>Pezizomycotina</taxon>
        <taxon>Pezizomycetes</taxon>
        <taxon>Pezizales</taxon>
        <taxon>Tuberaceae</taxon>
        <taxon>Tuber</taxon>
    </lineage>
</organism>
<dbReference type="AlphaFoldDB" id="D5G900"/>
<dbReference type="KEGG" id="tml:GSTUM_00004917001"/>
<gene>
    <name evidence="2" type="ORF">GSTUM_00004917001</name>
</gene>
<keyword evidence="3" id="KW-1185">Reference proteome</keyword>
<dbReference type="HOGENOM" id="CLU_489337_0_0_1"/>
<accession>D5G900</accession>